<dbReference type="Proteomes" id="UP001431776">
    <property type="component" value="Unassembled WGS sequence"/>
</dbReference>
<gene>
    <name evidence="2" type="ORF">QJ522_07570</name>
</gene>
<feature type="transmembrane region" description="Helical" evidence="1">
    <location>
        <begin position="57"/>
        <end position="76"/>
    </location>
</feature>
<evidence type="ECO:0000313" key="2">
    <source>
        <dbReference type="EMBL" id="MDI6448901.1"/>
    </source>
</evidence>
<reference evidence="2" key="1">
    <citation type="submission" date="2023-05" db="EMBL/GenBank/DDBJ databases">
        <title>Anaerotaeda fermentans gen. nov., sp. nov., a novel anaerobic planctomycete of the new family within the order Sedimentisphaerales isolated from Taman Peninsula, Russia.</title>
        <authorList>
            <person name="Khomyakova M.A."/>
            <person name="Merkel A.Y."/>
            <person name="Slobodkin A.I."/>
        </authorList>
    </citation>
    <scope>NUCLEOTIDE SEQUENCE</scope>
    <source>
        <strain evidence="2">M17dextr</strain>
    </source>
</reference>
<comment type="caution">
    <text evidence="2">The sequence shown here is derived from an EMBL/GenBank/DDBJ whole genome shotgun (WGS) entry which is preliminary data.</text>
</comment>
<name>A0AAW6TYD9_9BACT</name>
<evidence type="ECO:0000256" key="1">
    <source>
        <dbReference type="SAM" id="Phobius"/>
    </source>
</evidence>
<dbReference type="EMBL" id="JASCXX010000007">
    <property type="protein sequence ID" value="MDI6448901.1"/>
    <property type="molecule type" value="Genomic_DNA"/>
</dbReference>
<keyword evidence="1" id="KW-0812">Transmembrane</keyword>
<dbReference type="RefSeq" id="WP_349244311.1">
    <property type="nucleotide sequence ID" value="NZ_JASCXX010000007.1"/>
</dbReference>
<dbReference type="AlphaFoldDB" id="A0AAW6TYD9"/>
<accession>A0AAW6TYD9</accession>
<keyword evidence="1" id="KW-0472">Membrane</keyword>
<protein>
    <submittedName>
        <fullName evidence="2">Uncharacterized protein</fullName>
    </submittedName>
</protein>
<organism evidence="2 3">
    <name type="scientific">Anaerobaca lacustris</name>
    <dbReference type="NCBI Taxonomy" id="3044600"/>
    <lineage>
        <taxon>Bacteria</taxon>
        <taxon>Pseudomonadati</taxon>
        <taxon>Planctomycetota</taxon>
        <taxon>Phycisphaerae</taxon>
        <taxon>Sedimentisphaerales</taxon>
        <taxon>Anaerobacaceae</taxon>
        <taxon>Anaerobaca</taxon>
    </lineage>
</organism>
<evidence type="ECO:0000313" key="3">
    <source>
        <dbReference type="Proteomes" id="UP001431776"/>
    </source>
</evidence>
<sequence length="239" mass="26408">MKPEDDILNEAIEQFRNEQIPSHPPQEVFDATVKKMTAAAEAAGPAMEVQNVHRIRLITKLAAAAAVLVFAGYAIGRLSAPRPPDLQQLQKALETSLAAAIEPSVRQKVVEDLGRQWESTLEAGYLALREDLTEQYHTDLLQVAAQTLAVSNATTHRLLEDLIASIRVAQVQNRQWVAAALAEIDSTRRQDSTQFATALLSLAVATEDQLERTRKDMVNMLAETRDHSPLLDQHDSTTK</sequence>
<proteinExistence type="predicted"/>
<keyword evidence="1" id="KW-1133">Transmembrane helix</keyword>
<keyword evidence="3" id="KW-1185">Reference proteome</keyword>